<dbReference type="RefSeq" id="WP_009480893.1">
    <property type="nucleotide sequence ID" value="NZ_BAFE01000003.1"/>
</dbReference>
<dbReference type="InterPro" id="IPR036388">
    <property type="entry name" value="WH-like_DNA-bd_sf"/>
</dbReference>
<evidence type="ECO:0000256" key="1">
    <source>
        <dbReference type="ARBA" id="ARBA00023015"/>
    </source>
</evidence>
<dbReference type="GO" id="GO:0003700">
    <property type="term" value="F:DNA-binding transcription factor activity"/>
    <property type="evidence" value="ECO:0007669"/>
    <property type="project" value="InterPro"/>
</dbReference>
<dbReference type="InterPro" id="IPR036390">
    <property type="entry name" value="WH_DNA-bd_sf"/>
</dbReference>
<keyword evidence="3" id="KW-0804">Transcription</keyword>
<proteinExistence type="predicted"/>
<keyword evidence="2" id="KW-0238">DNA-binding</keyword>
<dbReference type="SUPFAM" id="SSF46785">
    <property type="entry name" value="Winged helix' DNA-binding domain"/>
    <property type="match status" value="1"/>
</dbReference>
<dbReference type="PANTHER" id="PTHR33164">
    <property type="entry name" value="TRANSCRIPTIONAL REGULATOR, MARR FAMILY"/>
    <property type="match status" value="1"/>
</dbReference>
<dbReference type="InterPro" id="IPR023187">
    <property type="entry name" value="Tscrpt_reg_MarR-type_CS"/>
</dbReference>
<feature type="domain" description="HTH marR-type" evidence="4">
    <location>
        <begin position="31"/>
        <end position="164"/>
    </location>
</feature>
<evidence type="ECO:0000259" key="4">
    <source>
        <dbReference type="PROSITE" id="PS50995"/>
    </source>
</evidence>
<dbReference type="SMART" id="SM00347">
    <property type="entry name" value="HTH_MARR"/>
    <property type="match status" value="1"/>
</dbReference>
<dbReference type="AlphaFoldDB" id="H5UMN7"/>
<dbReference type="GO" id="GO:0006950">
    <property type="term" value="P:response to stress"/>
    <property type="evidence" value="ECO:0007669"/>
    <property type="project" value="TreeGrafter"/>
</dbReference>
<dbReference type="EMBL" id="BAFE01000003">
    <property type="protein sequence ID" value="GAB46995.1"/>
    <property type="molecule type" value="Genomic_DNA"/>
</dbReference>
<evidence type="ECO:0000256" key="3">
    <source>
        <dbReference type="ARBA" id="ARBA00023163"/>
    </source>
</evidence>
<dbReference type="eggNOG" id="COG1846">
    <property type="taxonomic scope" value="Bacteria"/>
</dbReference>
<reference evidence="5 6" key="1">
    <citation type="submission" date="2012-02" db="EMBL/GenBank/DDBJ databases">
        <title>Whole genome shotgun sequence of Mobilicoccus pelagius NBRC 104925.</title>
        <authorList>
            <person name="Yoshida Y."/>
            <person name="Hosoyama A."/>
            <person name="Tsuchikane K."/>
            <person name="Katsumata H."/>
            <person name="Yamazaki S."/>
            <person name="Fujita N."/>
        </authorList>
    </citation>
    <scope>NUCLEOTIDE SEQUENCE [LARGE SCALE GENOMIC DNA]</scope>
    <source>
        <strain evidence="5 6">NBRC 104925</strain>
    </source>
</reference>
<dbReference type="OrthoDB" id="3296622at2"/>
<gene>
    <name evidence="5" type="ORF">MOPEL_003_00180</name>
</gene>
<sequence>MKTTRRLAFDPIRRAAVLWERTWGTASAPQSMATATSVMRVQQLLLAEFDALLAEFDLTFPRFETLVLLTFSREGRLPMSIVGERLMVHPTSATSLVRRLEAQGYVERVPNPDDGRGTLAVITPPGREAAERGMRRLVDAGFGLSGLTGPERVELFRLLEKVRIGHGDVRPAEAQD</sequence>
<dbReference type="PANTHER" id="PTHR33164:SF101">
    <property type="entry name" value="TRANSCRIPTIONAL REPRESSOR MPRA"/>
    <property type="match status" value="1"/>
</dbReference>
<evidence type="ECO:0000313" key="6">
    <source>
        <dbReference type="Proteomes" id="UP000004367"/>
    </source>
</evidence>
<keyword evidence="6" id="KW-1185">Reference proteome</keyword>
<comment type="caution">
    <text evidence="5">The sequence shown here is derived from an EMBL/GenBank/DDBJ whole genome shotgun (WGS) entry which is preliminary data.</text>
</comment>
<dbReference type="InterPro" id="IPR039422">
    <property type="entry name" value="MarR/SlyA-like"/>
</dbReference>
<dbReference type="Pfam" id="PF12802">
    <property type="entry name" value="MarR_2"/>
    <property type="match status" value="1"/>
</dbReference>
<evidence type="ECO:0000256" key="2">
    <source>
        <dbReference type="ARBA" id="ARBA00023125"/>
    </source>
</evidence>
<dbReference type="GO" id="GO:0003677">
    <property type="term" value="F:DNA binding"/>
    <property type="evidence" value="ECO:0007669"/>
    <property type="project" value="UniProtKB-KW"/>
</dbReference>
<dbReference type="STRING" id="1089455.MOPEL_003_00180"/>
<dbReference type="Gene3D" id="1.10.10.10">
    <property type="entry name" value="Winged helix-like DNA-binding domain superfamily/Winged helix DNA-binding domain"/>
    <property type="match status" value="1"/>
</dbReference>
<name>H5UMN7_9MICO</name>
<accession>H5UMN7</accession>
<dbReference type="InterPro" id="IPR000835">
    <property type="entry name" value="HTH_MarR-typ"/>
</dbReference>
<dbReference type="Proteomes" id="UP000004367">
    <property type="component" value="Unassembled WGS sequence"/>
</dbReference>
<evidence type="ECO:0000313" key="5">
    <source>
        <dbReference type="EMBL" id="GAB46995.1"/>
    </source>
</evidence>
<protein>
    <submittedName>
        <fullName evidence="5">Putative MarR family transcriptional regulator</fullName>
    </submittedName>
</protein>
<keyword evidence="1" id="KW-0805">Transcription regulation</keyword>
<dbReference type="PROSITE" id="PS50995">
    <property type="entry name" value="HTH_MARR_2"/>
    <property type="match status" value="1"/>
</dbReference>
<organism evidence="5 6">
    <name type="scientific">Mobilicoccus pelagius NBRC 104925</name>
    <dbReference type="NCBI Taxonomy" id="1089455"/>
    <lineage>
        <taxon>Bacteria</taxon>
        <taxon>Bacillati</taxon>
        <taxon>Actinomycetota</taxon>
        <taxon>Actinomycetes</taxon>
        <taxon>Micrococcales</taxon>
        <taxon>Dermatophilaceae</taxon>
        <taxon>Mobilicoccus</taxon>
    </lineage>
</organism>
<dbReference type="PROSITE" id="PS01117">
    <property type="entry name" value="HTH_MARR_1"/>
    <property type="match status" value="1"/>
</dbReference>